<evidence type="ECO:0000313" key="6">
    <source>
        <dbReference type="Proteomes" id="UP001597519"/>
    </source>
</evidence>
<evidence type="ECO:0000256" key="1">
    <source>
        <dbReference type="ARBA" id="ARBA00022448"/>
    </source>
</evidence>
<dbReference type="InterPro" id="IPR027417">
    <property type="entry name" value="P-loop_NTPase"/>
</dbReference>
<dbReference type="Gene3D" id="3.40.50.300">
    <property type="entry name" value="P-loop containing nucleotide triphosphate hydrolases"/>
    <property type="match status" value="1"/>
</dbReference>
<sequence length="286" mass="31918">MTHLKIENVNLDIKRNSILKDINLSLEDGKIYGLLGRNGAGKTTLLSLIASFRESSAGAVTIDGKVPFENDEMADEVQFSYEYDYSEFTETVEEIIGDYARYKPNYDMDYSDKLLKGFRIDKKKVIGELSKGQQAAVNAVTGLATGAEITIFDEVTSGMDAPAREYFYKEVLSMKEHKAGIIILSTHIVSEMDYLFDDVIIIDQGAVLLHEDIDTLLSKGVRVTGSVERVNAFTKNMTVLASETLGPTRSDMVLGTADYDGDDLEFSPIKLQELFIHITEREEDHE</sequence>
<evidence type="ECO:0000313" key="5">
    <source>
        <dbReference type="EMBL" id="MFD2830535.1"/>
    </source>
</evidence>
<keyword evidence="2" id="KW-0547">Nucleotide-binding</keyword>
<comment type="caution">
    <text evidence="5">The sequence shown here is derived from an EMBL/GenBank/DDBJ whole genome shotgun (WGS) entry which is preliminary data.</text>
</comment>
<dbReference type="PANTHER" id="PTHR42939">
    <property type="entry name" value="ABC TRANSPORTER ATP-BINDING PROTEIN ALBC-RELATED"/>
    <property type="match status" value="1"/>
</dbReference>
<dbReference type="InterPro" id="IPR051782">
    <property type="entry name" value="ABC_Transporter_VariousFunc"/>
</dbReference>
<dbReference type="Pfam" id="PF00005">
    <property type="entry name" value="ABC_tran"/>
    <property type="match status" value="1"/>
</dbReference>
<feature type="domain" description="ABC transporter" evidence="4">
    <location>
        <begin position="4"/>
        <end position="229"/>
    </location>
</feature>
<dbReference type="RefSeq" id="WP_377773660.1">
    <property type="nucleotide sequence ID" value="NZ_JBHUOQ010000003.1"/>
</dbReference>
<dbReference type="InterPro" id="IPR003439">
    <property type="entry name" value="ABC_transporter-like_ATP-bd"/>
</dbReference>
<accession>A0ABW5WVV9</accession>
<keyword evidence="3 5" id="KW-0067">ATP-binding</keyword>
<keyword evidence="6" id="KW-1185">Reference proteome</keyword>
<dbReference type="EMBL" id="JBHUOQ010000003">
    <property type="protein sequence ID" value="MFD2830535.1"/>
    <property type="molecule type" value="Genomic_DNA"/>
</dbReference>
<evidence type="ECO:0000259" key="4">
    <source>
        <dbReference type="PROSITE" id="PS50893"/>
    </source>
</evidence>
<gene>
    <name evidence="5" type="ORF">ACFSX4_08685</name>
</gene>
<evidence type="ECO:0000256" key="2">
    <source>
        <dbReference type="ARBA" id="ARBA00022741"/>
    </source>
</evidence>
<organism evidence="5 6">
    <name type="scientific">Corticicoccus populi</name>
    <dbReference type="NCBI Taxonomy" id="1812821"/>
    <lineage>
        <taxon>Bacteria</taxon>
        <taxon>Bacillati</taxon>
        <taxon>Bacillota</taxon>
        <taxon>Bacilli</taxon>
        <taxon>Bacillales</taxon>
        <taxon>Staphylococcaceae</taxon>
        <taxon>Corticicoccus</taxon>
    </lineage>
</organism>
<proteinExistence type="predicted"/>
<dbReference type="PANTHER" id="PTHR42939:SF1">
    <property type="entry name" value="ABC TRANSPORTER ATP-BINDING PROTEIN ALBC-RELATED"/>
    <property type="match status" value="1"/>
</dbReference>
<dbReference type="SUPFAM" id="SSF52540">
    <property type="entry name" value="P-loop containing nucleoside triphosphate hydrolases"/>
    <property type="match status" value="1"/>
</dbReference>
<keyword evidence="1" id="KW-0813">Transport</keyword>
<name>A0ABW5WVV9_9STAP</name>
<protein>
    <submittedName>
        <fullName evidence="5">ATP-binding cassette domain-containing protein</fullName>
    </submittedName>
</protein>
<dbReference type="InterPro" id="IPR003593">
    <property type="entry name" value="AAA+_ATPase"/>
</dbReference>
<dbReference type="PROSITE" id="PS50893">
    <property type="entry name" value="ABC_TRANSPORTER_2"/>
    <property type="match status" value="1"/>
</dbReference>
<dbReference type="Proteomes" id="UP001597519">
    <property type="component" value="Unassembled WGS sequence"/>
</dbReference>
<dbReference type="SMART" id="SM00382">
    <property type="entry name" value="AAA"/>
    <property type="match status" value="1"/>
</dbReference>
<dbReference type="GO" id="GO:0005524">
    <property type="term" value="F:ATP binding"/>
    <property type="evidence" value="ECO:0007669"/>
    <property type="project" value="UniProtKB-KW"/>
</dbReference>
<evidence type="ECO:0000256" key="3">
    <source>
        <dbReference type="ARBA" id="ARBA00022840"/>
    </source>
</evidence>
<reference evidence="6" key="1">
    <citation type="journal article" date="2019" name="Int. J. Syst. Evol. Microbiol.">
        <title>The Global Catalogue of Microorganisms (GCM) 10K type strain sequencing project: providing services to taxonomists for standard genome sequencing and annotation.</title>
        <authorList>
            <consortium name="The Broad Institute Genomics Platform"/>
            <consortium name="The Broad Institute Genome Sequencing Center for Infectious Disease"/>
            <person name="Wu L."/>
            <person name="Ma J."/>
        </authorList>
    </citation>
    <scope>NUCLEOTIDE SEQUENCE [LARGE SCALE GENOMIC DNA]</scope>
    <source>
        <strain evidence="6">KCTC 33575</strain>
    </source>
</reference>